<dbReference type="Proteomes" id="UP000240601">
    <property type="component" value="Segment"/>
</dbReference>
<dbReference type="EMBL" id="MG757157">
    <property type="protein sequence ID" value="AVD99762.1"/>
    <property type="molecule type" value="Genomic_DNA"/>
</dbReference>
<evidence type="ECO:0000313" key="2">
    <source>
        <dbReference type="Proteomes" id="UP000240601"/>
    </source>
</evidence>
<accession>A0A2L1IX77</accession>
<keyword evidence="2" id="KW-1185">Reference proteome</keyword>
<reference evidence="1 2" key="1">
    <citation type="submission" date="2018-01" db="EMBL/GenBank/DDBJ databases">
        <authorList>
            <person name="Freeman E."/>
            <person name="St-Pierre M."/>
            <person name="Tero B."/>
            <person name="Wilson B."/>
            <person name="King B."/>
            <person name="Molloy S.D."/>
            <person name="Garlena R.A."/>
            <person name="Russell D.A."/>
            <person name="Pope W.H."/>
            <person name="Jacobs-Sera D."/>
            <person name="Hendrix R.W."/>
            <person name="Hatfull G.F."/>
        </authorList>
    </citation>
    <scope>NUCLEOTIDE SEQUENCE [LARGE SCALE GENOMIC DNA]</scope>
</reference>
<gene>
    <name evidence="1" type="ORF">SEA_FLAPPER_17</name>
</gene>
<sequence length="124" mass="14044">MSEIDLPELTTENYLEAADLMLRIQEKKKAGKKLSKKDRAIMTYAALMTASDRSADMYRQLYKNMLDEIGEPMSLEASQKARSFETMLTNGVRAAESGLEVGEPLALRSILTDFREIYSTDLIR</sequence>
<proteinExistence type="predicted"/>
<name>A0A2L1IX77_9CAUD</name>
<protein>
    <submittedName>
        <fullName evidence="1">Uncharacterized protein</fullName>
    </submittedName>
</protein>
<evidence type="ECO:0000313" key="1">
    <source>
        <dbReference type="EMBL" id="AVD99762.1"/>
    </source>
</evidence>
<organism evidence="1 2">
    <name type="scientific">Gordonia phage Flapper</name>
    <dbReference type="NCBI Taxonomy" id="2079415"/>
    <lineage>
        <taxon>Viruses</taxon>
        <taxon>Duplodnaviria</taxon>
        <taxon>Heunggongvirae</taxon>
        <taxon>Uroviricota</taxon>
        <taxon>Caudoviricetes</taxon>
        <taxon>Zierdtviridae</taxon>
        <taxon>Emilbogenvirinae</taxon>
        <taxon>Gruunavirus</taxon>
        <taxon>Gruunavirus flapper</taxon>
    </lineage>
</organism>